<dbReference type="HAMAP" id="MF_01086">
    <property type="entry name" value="UPF0284"/>
    <property type="match status" value="1"/>
</dbReference>
<dbReference type="NCBIfam" id="NF003372">
    <property type="entry name" value="PRK04447.1-5"/>
    <property type="match status" value="1"/>
</dbReference>
<sequence>MAELLVVVVGTTDVSLIPGISIAGPSPEATHYTPALDVEYLLTGRPKTLDVVPVTPDGIPTPAVVTRALTGDLPKLVVDAGSRIPPKIPRVVLGGVPGGDIRRGAMPREAAEEVAANGRLLGRQLARWGRVAIGESIPGGTTTAMAILLALGYDAWGRTSSASPDNPKELKARVVKEALARVKPPLDAVTAASEVGDPVHLAVASIALGVAEGGGEVVLAGGTQMAAAAALYKALGGDVERLAVATTRWILEDKSADFLGLMREVGVRRVYASRSSFGGSRCRGLRAYDRGYVKEGVAMGYALWRAESSGVDPLPQVEAELERLGKCYT</sequence>
<dbReference type="SUPFAM" id="SSF52733">
    <property type="entry name" value="Nicotinate mononucleotide:5,6-dimethylbenzimidazole phosphoribosyltransferase (CobT)"/>
    <property type="match status" value="1"/>
</dbReference>
<dbReference type="NCBIfam" id="TIGR00303">
    <property type="entry name" value="nicotinate mononucleotide-dependent phosphoribosyltransferase CobT"/>
    <property type="match status" value="1"/>
</dbReference>
<keyword evidence="2" id="KW-0808">Transferase</keyword>
<organism evidence="2 3">
    <name type="scientific">Pyrobaculum neutrophilum (strain DSM 2338 / JCM 9278 / NBRC 100436 / V24Sta)</name>
    <name type="common">Thermoproteus neutrophilus</name>
    <dbReference type="NCBI Taxonomy" id="444157"/>
    <lineage>
        <taxon>Archaea</taxon>
        <taxon>Thermoproteota</taxon>
        <taxon>Thermoprotei</taxon>
        <taxon>Thermoproteales</taxon>
        <taxon>Thermoproteaceae</taxon>
        <taxon>Pyrobaculum</taxon>
    </lineage>
</organism>
<dbReference type="RefSeq" id="WP_012349667.1">
    <property type="nucleotide sequence ID" value="NC_010525.1"/>
</dbReference>
<dbReference type="AlphaFoldDB" id="B1YBB5"/>
<comment type="similarity">
    <text evidence="1">Belongs to the UPF0284 family.</text>
</comment>
<name>B1YBB5_PYRNV</name>
<dbReference type="KEGG" id="tne:Tneu_0295"/>
<dbReference type="NCBIfam" id="NF003368">
    <property type="entry name" value="PRK04447.1-1"/>
    <property type="match status" value="1"/>
</dbReference>
<evidence type="ECO:0000256" key="1">
    <source>
        <dbReference type="HAMAP-Rule" id="MF_01086"/>
    </source>
</evidence>
<dbReference type="OrthoDB" id="9136at2157"/>
<dbReference type="InterPro" id="IPR002805">
    <property type="entry name" value="Nict_dMeBzImd_PRibTrfase_arc"/>
</dbReference>
<keyword evidence="2" id="KW-0328">Glycosyltransferase</keyword>
<dbReference type="Gene3D" id="3.40.50.10210">
    <property type="match status" value="1"/>
</dbReference>
<gene>
    <name evidence="2" type="ordered locus">Tneu_0295</name>
</gene>
<proteinExistence type="inferred from homology"/>
<dbReference type="EMBL" id="CP001014">
    <property type="protein sequence ID" value="ACB39246.1"/>
    <property type="molecule type" value="Genomic_DNA"/>
</dbReference>
<dbReference type="HOGENOM" id="CLU_053134_0_0_2"/>
<dbReference type="GO" id="GO:0008939">
    <property type="term" value="F:nicotinate-nucleotide-dimethylbenzimidazole phosphoribosyltransferase activity"/>
    <property type="evidence" value="ECO:0007669"/>
    <property type="project" value="InterPro"/>
</dbReference>
<dbReference type="InterPro" id="IPR003200">
    <property type="entry name" value="Nict_dMeBzImd_PRibTrfase"/>
</dbReference>
<accession>B1YBB5</accession>
<keyword evidence="3" id="KW-1185">Reference proteome</keyword>
<dbReference type="Proteomes" id="UP000001694">
    <property type="component" value="Chromosome"/>
</dbReference>
<dbReference type="GeneID" id="6164801"/>
<dbReference type="InterPro" id="IPR036087">
    <property type="entry name" value="Nict_dMeBzImd_PRibTrfase_sf"/>
</dbReference>
<dbReference type="PANTHER" id="PTHR38811">
    <property type="match status" value="1"/>
</dbReference>
<evidence type="ECO:0000313" key="2">
    <source>
        <dbReference type="EMBL" id="ACB39246.1"/>
    </source>
</evidence>
<dbReference type="STRING" id="444157.Tneu_0295"/>
<reference evidence="2" key="1">
    <citation type="submission" date="2008-03" db="EMBL/GenBank/DDBJ databases">
        <title>Complete sequence of Thermoproteus neutrophilus V24Sta.</title>
        <authorList>
            <consortium name="US DOE Joint Genome Institute"/>
            <person name="Copeland A."/>
            <person name="Lucas S."/>
            <person name="Lapidus A."/>
            <person name="Glavina del Rio T."/>
            <person name="Dalin E."/>
            <person name="Tice H."/>
            <person name="Bruce D."/>
            <person name="Goodwin L."/>
            <person name="Pitluck S."/>
            <person name="Sims D."/>
            <person name="Brettin T."/>
            <person name="Detter J.C."/>
            <person name="Han C."/>
            <person name="Kuske C.R."/>
            <person name="Schmutz J."/>
            <person name="Larimer F."/>
            <person name="Land M."/>
            <person name="Hauser L."/>
            <person name="Kyrpides N."/>
            <person name="Mikhailova N."/>
            <person name="Biddle J.F."/>
            <person name="Zhang Z."/>
            <person name="Fitz-Gibbon S.T."/>
            <person name="Lowe T.M."/>
            <person name="Saltikov C."/>
            <person name="House C.H."/>
            <person name="Richardson P."/>
        </authorList>
    </citation>
    <scope>NUCLEOTIDE SEQUENCE [LARGE SCALE GENOMIC DNA]</scope>
    <source>
        <strain evidence="2">V24Sta</strain>
    </source>
</reference>
<dbReference type="eggNOG" id="arCOG04272">
    <property type="taxonomic scope" value="Archaea"/>
</dbReference>
<protein>
    <recommendedName>
        <fullName evidence="1">UPF0284 protein Tneu_0295</fullName>
    </recommendedName>
</protein>
<dbReference type="PANTHER" id="PTHR38811:SF1">
    <property type="entry name" value="UPF0284 PROTEIN SLL1500"/>
    <property type="match status" value="1"/>
</dbReference>
<dbReference type="Pfam" id="PF02277">
    <property type="entry name" value="DBI_PRT"/>
    <property type="match status" value="1"/>
</dbReference>
<dbReference type="CDD" id="cd02439">
    <property type="entry name" value="DMB-PRT_CobT"/>
    <property type="match status" value="1"/>
</dbReference>
<evidence type="ECO:0000313" key="3">
    <source>
        <dbReference type="Proteomes" id="UP000001694"/>
    </source>
</evidence>